<name>A0A8X6XSP4_9ARAC</name>
<proteinExistence type="predicted"/>
<sequence>MKVYQTDKGTCNYYRVSYLTLSMIFPCPCSSNMTGPLHASQMECEAFSKIVSDNKLSGIVLVLNGLHDHHFFQCRNIKEIWFMKLTCKTAVEQILAVVWHLRRREMYMQT</sequence>
<accession>A0A8X6XSP4</accession>
<dbReference type="AlphaFoldDB" id="A0A8X6XSP4"/>
<reference evidence="1" key="1">
    <citation type="submission" date="2020-08" db="EMBL/GenBank/DDBJ databases">
        <title>Multicomponent nature underlies the extraordinary mechanical properties of spider dragline silk.</title>
        <authorList>
            <person name="Kono N."/>
            <person name="Nakamura H."/>
            <person name="Mori M."/>
            <person name="Yoshida Y."/>
            <person name="Ohtoshi R."/>
            <person name="Malay A.D."/>
            <person name="Moran D.A.P."/>
            <person name="Tomita M."/>
            <person name="Numata K."/>
            <person name="Arakawa K."/>
        </authorList>
    </citation>
    <scope>NUCLEOTIDE SEQUENCE</scope>
</reference>
<gene>
    <name evidence="1" type="ORF">TNIN_296351</name>
</gene>
<keyword evidence="2" id="KW-1185">Reference proteome</keyword>
<evidence type="ECO:0000313" key="1">
    <source>
        <dbReference type="EMBL" id="GFY59513.1"/>
    </source>
</evidence>
<dbReference type="EMBL" id="BMAV01012667">
    <property type="protein sequence ID" value="GFY59513.1"/>
    <property type="molecule type" value="Genomic_DNA"/>
</dbReference>
<dbReference type="Proteomes" id="UP000886998">
    <property type="component" value="Unassembled WGS sequence"/>
</dbReference>
<protein>
    <submittedName>
        <fullName evidence="1">Uncharacterized protein</fullName>
    </submittedName>
</protein>
<organism evidence="1 2">
    <name type="scientific">Trichonephila inaurata madagascariensis</name>
    <dbReference type="NCBI Taxonomy" id="2747483"/>
    <lineage>
        <taxon>Eukaryota</taxon>
        <taxon>Metazoa</taxon>
        <taxon>Ecdysozoa</taxon>
        <taxon>Arthropoda</taxon>
        <taxon>Chelicerata</taxon>
        <taxon>Arachnida</taxon>
        <taxon>Araneae</taxon>
        <taxon>Araneomorphae</taxon>
        <taxon>Entelegynae</taxon>
        <taxon>Araneoidea</taxon>
        <taxon>Nephilidae</taxon>
        <taxon>Trichonephila</taxon>
        <taxon>Trichonephila inaurata</taxon>
    </lineage>
</organism>
<comment type="caution">
    <text evidence="1">The sequence shown here is derived from an EMBL/GenBank/DDBJ whole genome shotgun (WGS) entry which is preliminary data.</text>
</comment>
<evidence type="ECO:0000313" key="2">
    <source>
        <dbReference type="Proteomes" id="UP000886998"/>
    </source>
</evidence>